<keyword evidence="1" id="KW-0812">Transmembrane</keyword>
<dbReference type="InterPro" id="IPR053012">
    <property type="entry name" value="ER-organelle_contact"/>
</dbReference>
<dbReference type="Pfam" id="PF00650">
    <property type="entry name" value="CRAL_TRIO"/>
    <property type="match status" value="1"/>
</dbReference>
<dbReference type="InterPro" id="IPR001251">
    <property type="entry name" value="CRAL-TRIO_dom"/>
</dbReference>
<dbReference type="CDD" id="cd00170">
    <property type="entry name" value="SEC14"/>
    <property type="match status" value="1"/>
</dbReference>
<dbReference type="SUPFAM" id="SSF52087">
    <property type="entry name" value="CRAL/TRIO domain"/>
    <property type="match status" value="1"/>
</dbReference>
<evidence type="ECO:0000256" key="1">
    <source>
        <dbReference type="SAM" id="Phobius"/>
    </source>
</evidence>
<sequence>MAPIVTSALDNKSSKEKTIGKTLDEHEGMKQHLVVVANDPFNHELVNELRSMLAEEFEINPDLYDPIDVKRIMDTKCNWHVWRFLKWTDFDLVGAFGSAKWSLQLRLKYNFSSVKASEIPKELFLFGPLFWCGRAADGAYNCYVFGARYWPIKEFRYYIERFLIYHLETFDLTHEPDEKFNLIFENYQSTISNVDLSLVRWIISIREINNTRLNGIYVIGIPWLLSGIISMVISWLPKKLREITHIGTFDGLLRPQLEPEDIPDTYGGLCKKTSYMRAPADAPKMADIKEIRDCPGLIEKFMTKFAAWLSPAERQEILDAQEKYDAELGKQENQDN</sequence>
<dbReference type="PANTHER" id="PTHR46384:SF1">
    <property type="entry name" value="MOTILE SPERM DOMAIN-CONTAINING PROTEIN 2"/>
    <property type="match status" value="1"/>
</dbReference>
<feature type="domain" description="CRAL-TRIO" evidence="2">
    <location>
        <begin position="161"/>
        <end position="274"/>
    </location>
</feature>
<evidence type="ECO:0000313" key="3">
    <source>
        <dbReference type="EMBL" id="KAG9509921.1"/>
    </source>
</evidence>
<evidence type="ECO:0000259" key="2">
    <source>
        <dbReference type="PROSITE" id="PS50191"/>
    </source>
</evidence>
<keyword evidence="1" id="KW-1133">Transmembrane helix</keyword>
<keyword evidence="4" id="KW-1185">Reference proteome</keyword>
<dbReference type="PROSITE" id="PS50191">
    <property type="entry name" value="CRAL_TRIO"/>
    <property type="match status" value="1"/>
</dbReference>
<reference evidence="3 4" key="1">
    <citation type="submission" date="2020-10" db="EMBL/GenBank/DDBJ databases">
        <authorList>
            <person name="Klimov P.B."/>
            <person name="Dyachkov S.M."/>
            <person name="Chetverikov P.E."/>
        </authorList>
    </citation>
    <scope>NUCLEOTIDE SEQUENCE [LARGE SCALE GENOMIC DNA]</scope>
    <source>
        <strain evidence="3">BMOC 18-1129-001#AD2665</strain>
        <tissue evidence="3">Entire mites</tissue>
    </source>
</reference>
<name>A0ABQ7S961_9ACAR</name>
<keyword evidence="1" id="KW-0472">Membrane</keyword>
<dbReference type="InterPro" id="IPR036865">
    <property type="entry name" value="CRAL-TRIO_dom_sf"/>
</dbReference>
<dbReference type="PANTHER" id="PTHR46384">
    <property type="entry name" value="MOTILE SPERM DOMAIN-CONTAINING PROTEIN 2"/>
    <property type="match status" value="1"/>
</dbReference>
<gene>
    <name evidence="3" type="ORF">GZH46_01545</name>
</gene>
<evidence type="ECO:0000313" key="4">
    <source>
        <dbReference type="Proteomes" id="UP000825002"/>
    </source>
</evidence>
<dbReference type="Proteomes" id="UP000825002">
    <property type="component" value="Unassembled WGS sequence"/>
</dbReference>
<accession>A0ABQ7S961</accession>
<feature type="transmembrane region" description="Helical" evidence="1">
    <location>
        <begin position="215"/>
        <end position="236"/>
    </location>
</feature>
<protein>
    <recommendedName>
        <fullName evidence="2">CRAL-TRIO domain-containing protein</fullName>
    </recommendedName>
</protein>
<dbReference type="Gene3D" id="3.40.525.10">
    <property type="entry name" value="CRAL-TRIO lipid binding domain"/>
    <property type="match status" value="1"/>
</dbReference>
<organism evidence="3 4">
    <name type="scientific">Fragariocoptes setiger</name>
    <dbReference type="NCBI Taxonomy" id="1670756"/>
    <lineage>
        <taxon>Eukaryota</taxon>
        <taxon>Metazoa</taxon>
        <taxon>Ecdysozoa</taxon>
        <taxon>Arthropoda</taxon>
        <taxon>Chelicerata</taxon>
        <taxon>Arachnida</taxon>
        <taxon>Acari</taxon>
        <taxon>Acariformes</taxon>
        <taxon>Trombidiformes</taxon>
        <taxon>Prostigmata</taxon>
        <taxon>Eupodina</taxon>
        <taxon>Eriophyoidea</taxon>
        <taxon>Phytoptidae</taxon>
        <taxon>Fragariocoptes</taxon>
    </lineage>
</organism>
<comment type="caution">
    <text evidence="3">The sequence shown here is derived from an EMBL/GenBank/DDBJ whole genome shotgun (WGS) entry which is preliminary data.</text>
</comment>
<dbReference type="EMBL" id="JAIFTH010000286">
    <property type="protein sequence ID" value="KAG9509921.1"/>
    <property type="molecule type" value="Genomic_DNA"/>
</dbReference>
<proteinExistence type="predicted"/>